<dbReference type="GO" id="GO:0044780">
    <property type="term" value="P:bacterial-type flagellum assembly"/>
    <property type="evidence" value="ECO:0007669"/>
    <property type="project" value="InterPro"/>
</dbReference>
<dbReference type="STRING" id="702114.A1355_09880"/>
<feature type="domain" description="Flagellar hook-length control protein-like C-terminal" evidence="5">
    <location>
        <begin position="351"/>
        <end position="433"/>
    </location>
</feature>
<evidence type="ECO:0000256" key="3">
    <source>
        <dbReference type="ARBA" id="ARBA00022795"/>
    </source>
</evidence>
<dbReference type="OrthoDB" id="1792985at2"/>
<keyword evidence="3" id="KW-1005">Bacterial flagellum biogenesis</keyword>
<dbReference type="Proteomes" id="UP000077628">
    <property type="component" value="Unassembled WGS sequence"/>
</dbReference>
<name>A0A177NED7_9GAMM</name>
<dbReference type="AlphaFoldDB" id="A0A177NED7"/>
<feature type="compositionally biased region" description="Low complexity" evidence="4">
    <location>
        <begin position="260"/>
        <end position="271"/>
    </location>
</feature>
<dbReference type="RefSeq" id="WP_064030349.1">
    <property type="nucleotide sequence ID" value="NZ_LUUK01000185.1"/>
</dbReference>
<organism evidence="6 7">
    <name type="scientific">Methylomonas koyamae</name>
    <dbReference type="NCBI Taxonomy" id="702114"/>
    <lineage>
        <taxon>Bacteria</taxon>
        <taxon>Pseudomonadati</taxon>
        <taxon>Pseudomonadota</taxon>
        <taxon>Gammaproteobacteria</taxon>
        <taxon>Methylococcales</taxon>
        <taxon>Methylococcaceae</taxon>
        <taxon>Methylomonas</taxon>
    </lineage>
</organism>
<dbReference type="InterPro" id="IPR021136">
    <property type="entry name" value="Flagellar_hook_control-like_C"/>
</dbReference>
<evidence type="ECO:0000313" key="7">
    <source>
        <dbReference type="Proteomes" id="UP000077628"/>
    </source>
</evidence>
<evidence type="ECO:0000313" key="6">
    <source>
        <dbReference type="EMBL" id="OAI16426.1"/>
    </source>
</evidence>
<evidence type="ECO:0000256" key="4">
    <source>
        <dbReference type="SAM" id="MobiDB-lite"/>
    </source>
</evidence>
<evidence type="ECO:0000259" key="5">
    <source>
        <dbReference type="Pfam" id="PF02120"/>
    </source>
</evidence>
<gene>
    <name evidence="6" type="ORF">A1355_09880</name>
</gene>
<dbReference type="PRINTS" id="PR01007">
    <property type="entry name" value="FLGHOOKFLIK"/>
</dbReference>
<feature type="compositionally biased region" description="Low complexity" evidence="4">
    <location>
        <begin position="424"/>
        <end position="456"/>
    </location>
</feature>
<protein>
    <recommendedName>
        <fullName evidence="5">Flagellar hook-length control protein-like C-terminal domain-containing protein</fullName>
    </recommendedName>
</protein>
<keyword evidence="7" id="KW-1185">Reference proteome</keyword>
<dbReference type="CDD" id="cd17470">
    <property type="entry name" value="T3SS_Flik_C"/>
    <property type="match status" value="1"/>
</dbReference>
<comment type="caution">
    <text evidence="6">The sequence shown here is derived from an EMBL/GenBank/DDBJ whole genome shotgun (WGS) entry which is preliminary data.</text>
</comment>
<evidence type="ECO:0000256" key="2">
    <source>
        <dbReference type="ARBA" id="ARBA00009149"/>
    </source>
</evidence>
<accession>A0A177NED7</accession>
<reference evidence="7" key="1">
    <citation type="submission" date="2016-03" db="EMBL/GenBank/DDBJ databases">
        <authorList>
            <person name="Heylen K."/>
            <person name="De Vos P."/>
            <person name="Vekeman B."/>
        </authorList>
    </citation>
    <scope>NUCLEOTIDE SEQUENCE [LARGE SCALE GENOMIC DNA]</scope>
    <source>
        <strain evidence="7">R-45383</strain>
    </source>
</reference>
<dbReference type="Pfam" id="PF02120">
    <property type="entry name" value="Flg_hook"/>
    <property type="match status" value="1"/>
</dbReference>
<feature type="region of interest" description="Disordered" evidence="4">
    <location>
        <begin position="260"/>
        <end position="310"/>
    </location>
</feature>
<evidence type="ECO:0000256" key="1">
    <source>
        <dbReference type="ARBA" id="ARBA00003944"/>
    </source>
</evidence>
<feature type="compositionally biased region" description="Low complexity" evidence="4">
    <location>
        <begin position="132"/>
        <end position="143"/>
    </location>
</feature>
<feature type="region of interest" description="Disordered" evidence="4">
    <location>
        <begin position="132"/>
        <end position="158"/>
    </location>
</feature>
<sequence>MNIQGFNLVSLLAGTENAAGLNGLNGLFSGEGGAAGFSDTLMRQLTALQQAMASGGASTAGDLSLPSQVSGSEGQVIDGQTLQNFAALFGKRLPATTVGQAGGADSAKSEIDLDDTLQALAEVLQSLQSLEAAAPASPEAAQATPVAEIDTSTEQSHDSEIRNLTEQLQAALDAAGVTKVPAAKVAELGSQTSAEVSTQTAARVSAQTDEQVASALQTASAIGQERQPAKLQTAAGRDALLATLTGDDAKNLTASAATSIGSTAGSEAATGNAGGQTGNNEQAPQQPSSDSGLSAVKVSAESGDSADSRWSRVAADVGQLNRVAANAGPLPEATVIGRPVNHPEWNAELGQKLLWMHNQAVPSAEIRLNPEHLGPISIKIDVNQDQANVTFTTQHAVVKEAIEAAIPKLREMLGGQNLNLADVSVSQQQSEQRSGREGFQMAGDQQRGRQGQASGQEVSVADPVIDEIETGRAIASNGLLSLFA</sequence>
<dbReference type="EMBL" id="LUUK01000185">
    <property type="protein sequence ID" value="OAI16426.1"/>
    <property type="molecule type" value="Genomic_DNA"/>
</dbReference>
<dbReference type="Gene3D" id="3.30.750.140">
    <property type="match status" value="1"/>
</dbReference>
<dbReference type="GO" id="GO:0009424">
    <property type="term" value="C:bacterial-type flagellum hook"/>
    <property type="evidence" value="ECO:0007669"/>
    <property type="project" value="InterPro"/>
</dbReference>
<comment type="similarity">
    <text evidence="2">Belongs to the FliK family.</text>
</comment>
<dbReference type="InterPro" id="IPR038610">
    <property type="entry name" value="FliK-like_C_sf"/>
</dbReference>
<dbReference type="InterPro" id="IPR052563">
    <property type="entry name" value="FliK"/>
</dbReference>
<dbReference type="InterPro" id="IPR001635">
    <property type="entry name" value="Flag_hook_Flik"/>
</dbReference>
<dbReference type="PANTHER" id="PTHR37533">
    <property type="entry name" value="FLAGELLAR HOOK-LENGTH CONTROL PROTEIN"/>
    <property type="match status" value="1"/>
</dbReference>
<feature type="region of interest" description="Disordered" evidence="4">
    <location>
        <begin position="424"/>
        <end position="458"/>
    </location>
</feature>
<proteinExistence type="inferred from homology"/>
<comment type="function">
    <text evidence="1">Controls the length of the flagellar hook.</text>
</comment>
<dbReference type="PANTHER" id="PTHR37533:SF2">
    <property type="entry name" value="FLAGELLAR HOOK-LENGTH CONTROL PROTEIN"/>
    <property type="match status" value="1"/>
</dbReference>